<dbReference type="PANTHER" id="PTHR46173">
    <property type="entry name" value="CCA TRNA NUCLEOTIDYLTRANSFERASE 1, MITOCHONDRIAL"/>
    <property type="match status" value="1"/>
</dbReference>
<keyword evidence="2 8" id="KW-0808">Transferase</keyword>
<evidence type="ECO:0000313" key="12">
    <source>
        <dbReference type="Proteomes" id="UP000433101"/>
    </source>
</evidence>
<dbReference type="InterPro" id="IPR043519">
    <property type="entry name" value="NT_sf"/>
</dbReference>
<keyword evidence="6" id="KW-0547">Nucleotide-binding</keyword>
<keyword evidence="12" id="KW-1185">Reference proteome</keyword>
<comment type="similarity">
    <text evidence="8">Belongs to the tRNA nucleotidyltransferase/poly(A) polymerase family.</text>
</comment>
<evidence type="ECO:0000256" key="7">
    <source>
        <dbReference type="ARBA" id="ARBA00022842"/>
    </source>
</evidence>
<dbReference type="GO" id="GO:0046872">
    <property type="term" value="F:metal ion binding"/>
    <property type="evidence" value="ECO:0007669"/>
    <property type="project" value="UniProtKB-KW"/>
</dbReference>
<gene>
    <name evidence="11" type="ORF">GR183_00210</name>
</gene>
<keyword evidence="4" id="KW-0548">Nucleotidyltransferase</keyword>
<dbReference type="InterPro" id="IPR050264">
    <property type="entry name" value="Bact_CCA-adding_enz_type3_sf"/>
</dbReference>
<accession>A0A7X3LQN1</accession>
<dbReference type="InterPro" id="IPR002646">
    <property type="entry name" value="PolA_pol_head_dom"/>
</dbReference>
<evidence type="ECO:0000259" key="10">
    <source>
        <dbReference type="Pfam" id="PF12627"/>
    </source>
</evidence>
<evidence type="ECO:0000256" key="6">
    <source>
        <dbReference type="ARBA" id="ARBA00022741"/>
    </source>
</evidence>
<comment type="cofactor">
    <cofactor evidence="1">
        <name>Mg(2+)</name>
        <dbReference type="ChEBI" id="CHEBI:18420"/>
    </cofactor>
</comment>
<keyword evidence="5" id="KW-0479">Metal-binding</keyword>
<dbReference type="SUPFAM" id="SSF81891">
    <property type="entry name" value="Poly A polymerase C-terminal region-like"/>
    <property type="match status" value="1"/>
</dbReference>
<evidence type="ECO:0000256" key="5">
    <source>
        <dbReference type="ARBA" id="ARBA00022723"/>
    </source>
</evidence>
<dbReference type="InterPro" id="IPR032828">
    <property type="entry name" value="PolyA_RNA-bd"/>
</dbReference>
<comment type="caution">
    <text evidence="11">The sequence shown here is derived from an EMBL/GenBank/DDBJ whole genome shotgun (WGS) entry which is preliminary data.</text>
</comment>
<evidence type="ECO:0000256" key="3">
    <source>
        <dbReference type="ARBA" id="ARBA00022694"/>
    </source>
</evidence>
<dbReference type="GO" id="GO:0000049">
    <property type="term" value="F:tRNA binding"/>
    <property type="evidence" value="ECO:0007669"/>
    <property type="project" value="TreeGrafter"/>
</dbReference>
<dbReference type="GO" id="GO:0000166">
    <property type="term" value="F:nucleotide binding"/>
    <property type="evidence" value="ECO:0007669"/>
    <property type="project" value="UniProtKB-KW"/>
</dbReference>
<dbReference type="Proteomes" id="UP000433101">
    <property type="component" value="Unassembled WGS sequence"/>
</dbReference>
<protein>
    <submittedName>
        <fullName evidence="11">CCA tRNA nucleotidyltransferase</fullName>
    </submittedName>
</protein>
<dbReference type="GO" id="GO:0008033">
    <property type="term" value="P:tRNA processing"/>
    <property type="evidence" value="ECO:0007669"/>
    <property type="project" value="UniProtKB-KW"/>
</dbReference>
<dbReference type="Pfam" id="PF01743">
    <property type="entry name" value="PolyA_pol"/>
    <property type="match status" value="1"/>
</dbReference>
<evidence type="ECO:0000256" key="1">
    <source>
        <dbReference type="ARBA" id="ARBA00001946"/>
    </source>
</evidence>
<dbReference type="AlphaFoldDB" id="A0A7X3LQN1"/>
<dbReference type="GO" id="GO:0016779">
    <property type="term" value="F:nucleotidyltransferase activity"/>
    <property type="evidence" value="ECO:0007669"/>
    <property type="project" value="UniProtKB-KW"/>
</dbReference>
<dbReference type="Gene3D" id="1.10.3090.10">
    <property type="entry name" value="cca-adding enzyme, domain 2"/>
    <property type="match status" value="1"/>
</dbReference>
<evidence type="ECO:0000259" key="9">
    <source>
        <dbReference type="Pfam" id="PF01743"/>
    </source>
</evidence>
<reference evidence="11 12" key="1">
    <citation type="submission" date="2019-12" db="EMBL/GenBank/DDBJ databases">
        <authorList>
            <person name="Li M."/>
        </authorList>
    </citation>
    <scope>NUCLEOTIDE SEQUENCE [LARGE SCALE GENOMIC DNA]</scope>
    <source>
        <strain evidence="11 12">GBMRC 2046</strain>
    </source>
</reference>
<dbReference type="RefSeq" id="WP_160773574.1">
    <property type="nucleotide sequence ID" value="NZ_WUMV01000001.1"/>
</dbReference>
<proteinExistence type="inferred from homology"/>
<keyword evidence="8" id="KW-0694">RNA-binding</keyword>
<evidence type="ECO:0000256" key="4">
    <source>
        <dbReference type="ARBA" id="ARBA00022695"/>
    </source>
</evidence>
<evidence type="ECO:0000256" key="8">
    <source>
        <dbReference type="RuleBase" id="RU003953"/>
    </source>
</evidence>
<dbReference type="PANTHER" id="PTHR46173:SF1">
    <property type="entry name" value="CCA TRNA NUCLEOTIDYLTRANSFERASE 1, MITOCHONDRIAL"/>
    <property type="match status" value="1"/>
</dbReference>
<dbReference type="SUPFAM" id="SSF81301">
    <property type="entry name" value="Nucleotidyltransferase"/>
    <property type="match status" value="1"/>
</dbReference>
<dbReference type="Gene3D" id="3.30.460.10">
    <property type="entry name" value="Beta Polymerase, domain 2"/>
    <property type="match status" value="1"/>
</dbReference>
<dbReference type="EMBL" id="WUMV01000001">
    <property type="protein sequence ID" value="MXN63311.1"/>
    <property type="molecule type" value="Genomic_DNA"/>
</dbReference>
<feature type="domain" description="Poly A polymerase head" evidence="9">
    <location>
        <begin position="30"/>
        <end position="151"/>
    </location>
</feature>
<feature type="domain" description="tRNA nucleotidyltransferase/poly(A) polymerase RNA and SrmB- binding" evidence="10">
    <location>
        <begin position="195"/>
        <end position="238"/>
    </location>
</feature>
<dbReference type="Pfam" id="PF12627">
    <property type="entry name" value="PolyA_pol_RNAbd"/>
    <property type="match status" value="1"/>
</dbReference>
<dbReference type="CDD" id="cd05398">
    <property type="entry name" value="NT_ClassII-CCAase"/>
    <property type="match status" value="1"/>
</dbReference>
<organism evidence="11 12">
    <name type="scientific">Stappia sediminis</name>
    <dbReference type="NCBI Taxonomy" id="2692190"/>
    <lineage>
        <taxon>Bacteria</taxon>
        <taxon>Pseudomonadati</taxon>
        <taxon>Pseudomonadota</taxon>
        <taxon>Alphaproteobacteria</taxon>
        <taxon>Hyphomicrobiales</taxon>
        <taxon>Stappiaceae</taxon>
        <taxon>Stappia</taxon>
    </lineage>
</organism>
<keyword evidence="7" id="KW-0460">Magnesium</keyword>
<name>A0A7X3LQN1_9HYPH</name>
<evidence type="ECO:0000256" key="2">
    <source>
        <dbReference type="ARBA" id="ARBA00022679"/>
    </source>
</evidence>
<sequence>MVERIAADWLAAASLQAVFDALETGGEEARAVGGSVRNTLLGVPVTDIDISTTNPPDEVVRRTKAAGLRAVPTGIEHGTVTVVSDHAAYEVTTLREDVETHGRHATVRFGRDWVKDAGRRDFTMNALYVDRNGVLFDPVGGLEDLKARRVRFIGDPAARIREDYLRILRFFRFHAQYGSGELDRNGLHAAIEGRDGLRRLSAERIGLEMRKLVSAPRAPETLSLMADIGILEIVLAGIARIVDFNNLRRLDTVSDDTRAPAVGLAALAGFIDEDIDRISDRMRLSNAERKRMIGALHVADRAGRPDDRLSAKELVYRHGRTAAVDGLLLAWARQGGDPRDRHFRDALELARSFRAPQFPVRGKDLLGVGVPRGPRVGEWMALLERAWIDADFELTSAELLKLVDVEVNPDAR</sequence>
<evidence type="ECO:0000313" key="11">
    <source>
        <dbReference type="EMBL" id="MXN63311.1"/>
    </source>
</evidence>
<keyword evidence="3" id="KW-0819">tRNA processing</keyword>